<dbReference type="GO" id="GO:0008168">
    <property type="term" value="F:methyltransferase activity"/>
    <property type="evidence" value="ECO:0007669"/>
    <property type="project" value="UniProtKB-KW"/>
</dbReference>
<dbReference type="GO" id="GO:0032259">
    <property type="term" value="P:methylation"/>
    <property type="evidence" value="ECO:0007669"/>
    <property type="project" value="UniProtKB-KW"/>
</dbReference>
<dbReference type="CDD" id="cd02440">
    <property type="entry name" value="AdoMet_MTases"/>
    <property type="match status" value="1"/>
</dbReference>
<dbReference type="AlphaFoldDB" id="A0A9W7L1L1"/>
<accession>A0A9W7L1L1</accession>
<dbReference type="PANTHER" id="PTHR14614:SF164">
    <property type="entry name" value="HISTONE-ARGININE METHYLTRANSFERASE METTL23"/>
    <property type="match status" value="1"/>
</dbReference>
<dbReference type="Pfam" id="PF13847">
    <property type="entry name" value="Methyltransf_31"/>
    <property type="match status" value="1"/>
</dbReference>
<protein>
    <recommendedName>
        <fullName evidence="5">Methyltransferase domain-containing protein</fullName>
    </recommendedName>
</protein>
<keyword evidence="7" id="KW-1185">Reference proteome</keyword>
<keyword evidence="2" id="KW-0808">Transferase</keyword>
<dbReference type="SUPFAM" id="SSF53335">
    <property type="entry name" value="S-adenosyl-L-methionine-dependent methyltransferases"/>
    <property type="match status" value="1"/>
</dbReference>
<evidence type="ECO:0000256" key="4">
    <source>
        <dbReference type="ARBA" id="ARBA00043988"/>
    </source>
</evidence>
<dbReference type="InterPro" id="IPR019410">
    <property type="entry name" value="Methyltransf_16"/>
</dbReference>
<evidence type="ECO:0000313" key="7">
    <source>
        <dbReference type="Proteomes" id="UP001165065"/>
    </source>
</evidence>
<dbReference type="PANTHER" id="PTHR14614">
    <property type="entry name" value="HEPATOCELLULAR CARCINOMA-ASSOCIATED ANTIGEN"/>
    <property type="match status" value="1"/>
</dbReference>
<reference evidence="7" key="1">
    <citation type="journal article" date="2023" name="Commun. Biol.">
        <title>Genome analysis of Parmales, the sister group of diatoms, reveals the evolutionary specialization of diatoms from phago-mixotrophs to photoautotrophs.</title>
        <authorList>
            <person name="Ban H."/>
            <person name="Sato S."/>
            <person name="Yoshikawa S."/>
            <person name="Yamada K."/>
            <person name="Nakamura Y."/>
            <person name="Ichinomiya M."/>
            <person name="Sato N."/>
            <person name="Blanc-Mathieu R."/>
            <person name="Endo H."/>
            <person name="Kuwata A."/>
            <person name="Ogata H."/>
        </authorList>
    </citation>
    <scope>NUCLEOTIDE SEQUENCE [LARGE SCALE GENOMIC DNA]</scope>
</reference>
<proteinExistence type="inferred from homology"/>
<name>A0A9W7L1L1_9STRA</name>
<evidence type="ECO:0000259" key="5">
    <source>
        <dbReference type="Pfam" id="PF13847"/>
    </source>
</evidence>
<dbReference type="EMBL" id="BRYA01000501">
    <property type="protein sequence ID" value="GMI19868.1"/>
    <property type="molecule type" value="Genomic_DNA"/>
</dbReference>
<dbReference type="OrthoDB" id="407325at2759"/>
<dbReference type="Proteomes" id="UP001165065">
    <property type="component" value="Unassembled WGS sequence"/>
</dbReference>
<dbReference type="InterPro" id="IPR029063">
    <property type="entry name" value="SAM-dependent_MTases_sf"/>
</dbReference>
<feature type="domain" description="Methyltransferase" evidence="5">
    <location>
        <begin position="67"/>
        <end position="188"/>
    </location>
</feature>
<dbReference type="Gene3D" id="3.40.50.150">
    <property type="entry name" value="Vaccinia Virus protein VP39"/>
    <property type="match status" value="1"/>
</dbReference>
<evidence type="ECO:0000256" key="1">
    <source>
        <dbReference type="ARBA" id="ARBA00022603"/>
    </source>
</evidence>
<comment type="caution">
    <text evidence="6">The sequence shown here is derived from an EMBL/GenBank/DDBJ whole genome shotgun (WGS) entry which is preliminary data.</text>
</comment>
<evidence type="ECO:0000256" key="2">
    <source>
        <dbReference type="ARBA" id="ARBA00022679"/>
    </source>
</evidence>
<comment type="similarity">
    <text evidence="4">Belongs to the methyltransferase superfamily. METTL23 family.</text>
</comment>
<keyword evidence="3" id="KW-0949">S-adenosyl-L-methionine</keyword>
<dbReference type="InterPro" id="IPR025714">
    <property type="entry name" value="Methyltranfer_dom"/>
</dbReference>
<evidence type="ECO:0000256" key="3">
    <source>
        <dbReference type="ARBA" id="ARBA00022691"/>
    </source>
</evidence>
<keyword evidence="1" id="KW-0489">Methyltransferase</keyword>
<sequence length="265" mass="29247">MSVSLVHVASPEGGVFSQRKKQCDLWEFVWGTSILFSRLLRKLEPVFSGAPVVCSPAASFPPQSPRQCSVLEVGCGSALCSLVCAMSGATRVVATDAVEDAVRVAEMSRVANGIGEGIMEFKRASWESVESYEKDTFDFVVGSDILFGRWCAEPVSRVVERCMKKEGLAIIADPVRLNMEEFIERVEMKGMVVDVRKFPLNDLESVVREVGGLVDEQGKPFVKLKEAKVCIIRWQTEREGEGIMSDVSKGVLKILMENTVLCEKD</sequence>
<gene>
    <name evidence="6" type="ORF">TrCOL_g10304</name>
</gene>
<organism evidence="6 7">
    <name type="scientific">Triparma columacea</name>
    <dbReference type="NCBI Taxonomy" id="722753"/>
    <lineage>
        <taxon>Eukaryota</taxon>
        <taxon>Sar</taxon>
        <taxon>Stramenopiles</taxon>
        <taxon>Ochrophyta</taxon>
        <taxon>Bolidophyceae</taxon>
        <taxon>Parmales</taxon>
        <taxon>Triparmaceae</taxon>
        <taxon>Triparma</taxon>
    </lineage>
</organism>
<evidence type="ECO:0000313" key="6">
    <source>
        <dbReference type="EMBL" id="GMI19868.1"/>
    </source>
</evidence>